<keyword evidence="2" id="KW-1185">Reference proteome</keyword>
<evidence type="ECO:0000313" key="2">
    <source>
        <dbReference type="Proteomes" id="UP001253848"/>
    </source>
</evidence>
<protein>
    <submittedName>
        <fullName evidence="1">Uncharacterized protein</fullName>
    </submittedName>
</protein>
<gene>
    <name evidence="1" type="ORF">RM541_11320</name>
</gene>
<proteinExistence type="predicted"/>
<evidence type="ECO:0000313" key="1">
    <source>
        <dbReference type="EMBL" id="MDT0686958.1"/>
    </source>
</evidence>
<accession>A0ABU3DTB9</accession>
<dbReference type="InterPro" id="IPR028994">
    <property type="entry name" value="Integrin_alpha_N"/>
</dbReference>
<comment type="caution">
    <text evidence="1">The sequence shown here is derived from an EMBL/GenBank/DDBJ whole genome shotgun (WGS) entry which is preliminary data.</text>
</comment>
<organism evidence="1 2">
    <name type="scientific">Autumnicola psychrophila</name>
    <dbReference type="NCBI Taxonomy" id="3075592"/>
    <lineage>
        <taxon>Bacteria</taxon>
        <taxon>Pseudomonadati</taxon>
        <taxon>Bacteroidota</taxon>
        <taxon>Flavobacteriia</taxon>
        <taxon>Flavobacteriales</taxon>
        <taxon>Flavobacteriaceae</taxon>
        <taxon>Autumnicola</taxon>
    </lineage>
</organism>
<dbReference type="Proteomes" id="UP001253848">
    <property type="component" value="Unassembled WGS sequence"/>
</dbReference>
<dbReference type="RefSeq" id="WP_311500257.1">
    <property type="nucleotide sequence ID" value="NZ_JAVRHN010000007.1"/>
</dbReference>
<reference evidence="1 2" key="1">
    <citation type="submission" date="2023-09" db="EMBL/GenBank/DDBJ databases">
        <authorList>
            <person name="Rey-Velasco X."/>
        </authorList>
    </citation>
    <scope>NUCLEOTIDE SEQUENCE [LARGE SCALE GENOMIC DNA]</scope>
    <source>
        <strain evidence="1 2">F225</strain>
    </source>
</reference>
<sequence>MEKAPWIILGGIFFFLLMISFTPACAQITFKKITLSDTNVGEGVSVGDFNKDGHLDVSAGPYL</sequence>
<dbReference type="SUPFAM" id="SSF69318">
    <property type="entry name" value="Integrin alpha N-terminal domain"/>
    <property type="match status" value="1"/>
</dbReference>
<dbReference type="EMBL" id="JAVRHN010000007">
    <property type="protein sequence ID" value="MDT0686958.1"/>
    <property type="molecule type" value="Genomic_DNA"/>
</dbReference>
<name>A0ABU3DTB9_9FLAO</name>